<keyword evidence="3" id="KW-0805">Transcription regulation</keyword>
<gene>
    <name evidence="10" type="primary">baeR</name>
    <name evidence="10" type="ORF">BWX89_00685</name>
</gene>
<keyword evidence="5" id="KW-0804">Transcription</keyword>
<dbReference type="PROSITE" id="PS51755">
    <property type="entry name" value="OMPR_PHOB"/>
    <property type="match status" value="1"/>
</dbReference>
<proteinExistence type="predicted"/>
<dbReference type="InterPro" id="IPR016032">
    <property type="entry name" value="Sig_transdc_resp-reg_C-effctor"/>
</dbReference>
<dbReference type="GO" id="GO:0006355">
    <property type="term" value="P:regulation of DNA-templated transcription"/>
    <property type="evidence" value="ECO:0007669"/>
    <property type="project" value="InterPro"/>
</dbReference>
<keyword evidence="1 6" id="KW-0597">Phosphoprotein</keyword>
<protein>
    <submittedName>
        <fullName evidence="10">Transcriptional regulatory protein BaeR</fullName>
    </submittedName>
</protein>
<feature type="modified residue" description="4-aspartylphosphate" evidence="6">
    <location>
        <position position="55"/>
    </location>
</feature>
<dbReference type="GO" id="GO:0000156">
    <property type="term" value="F:phosphorelay response regulator activity"/>
    <property type="evidence" value="ECO:0007669"/>
    <property type="project" value="TreeGrafter"/>
</dbReference>
<comment type="caution">
    <text evidence="10">The sequence shown here is derived from an EMBL/GenBank/DDBJ whole genome shotgun (WGS) entry which is preliminary data.</text>
</comment>
<dbReference type="SMART" id="SM00862">
    <property type="entry name" value="Trans_reg_C"/>
    <property type="match status" value="1"/>
</dbReference>
<name>A0A1V6CAU6_UNCT6</name>
<dbReference type="SMART" id="SM00448">
    <property type="entry name" value="REC"/>
    <property type="match status" value="1"/>
</dbReference>
<dbReference type="CDD" id="cd00383">
    <property type="entry name" value="trans_reg_C"/>
    <property type="match status" value="1"/>
</dbReference>
<dbReference type="Gene3D" id="1.10.10.10">
    <property type="entry name" value="Winged helix-like DNA-binding domain superfamily/Winged helix DNA-binding domain"/>
    <property type="match status" value="1"/>
</dbReference>
<evidence type="ECO:0000256" key="4">
    <source>
        <dbReference type="ARBA" id="ARBA00023125"/>
    </source>
</evidence>
<dbReference type="GO" id="GO:0000976">
    <property type="term" value="F:transcription cis-regulatory region binding"/>
    <property type="evidence" value="ECO:0007669"/>
    <property type="project" value="TreeGrafter"/>
</dbReference>
<keyword evidence="2" id="KW-0902">Two-component regulatory system</keyword>
<dbReference type="AlphaFoldDB" id="A0A1V6CAU6"/>
<dbReference type="InterPro" id="IPR039420">
    <property type="entry name" value="WalR-like"/>
</dbReference>
<sequence>MADKQTIFIVEDEQNILKLVSLHLKKANFDIKEFSKAEDFLNSMREQLPSAVILDLMLPDADGLEICKYLKNSSEYRDIPVIILTAKSEETDRIVGLELGADDYISKPFSPRELVARVKTVLRRYQYPAKNNDTETIGKIMTINTNRHEVIVKGETINLTTTEFNILKILLSKKGWVFTRENLLTQLWQGEKAVIDRTIDVHVKNLRKKLGEAGKFIVNVRGIGYKIEE</sequence>
<dbReference type="SUPFAM" id="SSF52172">
    <property type="entry name" value="CheY-like"/>
    <property type="match status" value="1"/>
</dbReference>
<dbReference type="Pfam" id="PF00486">
    <property type="entry name" value="Trans_reg_C"/>
    <property type="match status" value="1"/>
</dbReference>
<dbReference type="Pfam" id="PF00072">
    <property type="entry name" value="Response_reg"/>
    <property type="match status" value="1"/>
</dbReference>
<evidence type="ECO:0000256" key="3">
    <source>
        <dbReference type="ARBA" id="ARBA00023015"/>
    </source>
</evidence>
<evidence type="ECO:0000256" key="6">
    <source>
        <dbReference type="PROSITE-ProRule" id="PRU00169"/>
    </source>
</evidence>
<dbReference type="GO" id="GO:0005829">
    <property type="term" value="C:cytosol"/>
    <property type="evidence" value="ECO:0007669"/>
    <property type="project" value="TreeGrafter"/>
</dbReference>
<dbReference type="InterPro" id="IPR036388">
    <property type="entry name" value="WH-like_DNA-bd_sf"/>
</dbReference>
<reference evidence="10" key="1">
    <citation type="submission" date="2017-02" db="EMBL/GenBank/DDBJ databases">
        <title>Delving into the versatile metabolic prowess of the omnipresent phylum Bacteroidetes.</title>
        <authorList>
            <person name="Nobu M.K."/>
            <person name="Mei R."/>
            <person name="Narihiro T."/>
            <person name="Kuroda K."/>
            <person name="Liu W.-T."/>
        </authorList>
    </citation>
    <scope>NUCLEOTIDE SEQUENCE</scope>
    <source>
        <strain evidence="10">ADurb.Bin131</strain>
    </source>
</reference>
<dbReference type="Gene3D" id="3.40.50.2300">
    <property type="match status" value="1"/>
</dbReference>
<dbReference type="GO" id="GO:0032993">
    <property type="term" value="C:protein-DNA complex"/>
    <property type="evidence" value="ECO:0007669"/>
    <property type="project" value="TreeGrafter"/>
</dbReference>
<dbReference type="PANTHER" id="PTHR48111:SF1">
    <property type="entry name" value="TWO-COMPONENT RESPONSE REGULATOR ORR33"/>
    <property type="match status" value="1"/>
</dbReference>
<evidence type="ECO:0000256" key="2">
    <source>
        <dbReference type="ARBA" id="ARBA00023012"/>
    </source>
</evidence>
<evidence type="ECO:0000259" key="9">
    <source>
        <dbReference type="PROSITE" id="PS51755"/>
    </source>
</evidence>
<feature type="DNA-binding region" description="OmpR/PhoB-type" evidence="7">
    <location>
        <begin position="132"/>
        <end position="229"/>
    </location>
</feature>
<dbReference type="PROSITE" id="PS50110">
    <property type="entry name" value="RESPONSE_REGULATORY"/>
    <property type="match status" value="1"/>
</dbReference>
<evidence type="ECO:0000256" key="5">
    <source>
        <dbReference type="ARBA" id="ARBA00023163"/>
    </source>
</evidence>
<dbReference type="InterPro" id="IPR011006">
    <property type="entry name" value="CheY-like_superfamily"/>
</dbReference>
<evidence type="ECO:0000256" key="7">
    <source>
        <dbReference type="PROSITE-ProRule" id="PRU01091"/>
    </source>
</evidence>
<dbReference type="SUPFAM" id="SSF46894">
    <property type="entry name" value="C-terminal effector domain of the bipartite response regulators"/>
    <property type="match status" value="1"/>
</dbReference>
<keyword evidence="4 7" id="KW-0238">DNA-binding</keyword>
<dbReference type="EMBL" id="MWDQ01000053">
    <property type="protein sequence ID" value="OQB74031.1"/>
    <property type="molecule type" value="Genomic_DNA"/>
</dbReference>
<accession>A0A1V6CAU6</accession>
<dbReference type="PANTHER" id="PTHR48111">
    <property type="entry name" value="REGULATOR OF RPOS"/>
    <property type="match status" value="1"/>
</dbReference>
<evidence type="ECO:0000256" key="1">
    <source>
        <dbReference type="ARBA" id="ARBA00022553"/>
    </source>
</evidence>
<dbReference type="InterPro" id="IPR001867">
    <property type="entry name" value="OmpR/PhoB-type_DNA-bd"/>
</dbReference>
<organism evidence="10">
    <name type="scientific">candidate division TA06 bacterium ADurb.Bin131</name>
    <dbReference type="NCBI Taxonomy" id="1852827"/>
    <lineage>
        <taxon>Bacteria</taxon>
        <taxon>Bacteria division TA06</taxon>
    </lineage>
</organism>
<evidence type="ECO:0000313" key="10">
    <source>
        <dbReference type="EMBL" id="OQB74031.1"/>
    </source>
</evidence>
<dbReference type="InterPro" id="IPR001789">
    <property type="entry name" value="Sig_transdc_resp-reg_receiver"/>
</dbReference>
<feature type="domain" description="Response regulatory" evidence="8">
    <location>
        <begin position="6"/>
        <end position="122"/>
    </location>
</feature>
<dbReference type="Gene3D" id="6.10.250.690">
    <property type="match status" value="1"/>
</dbReference>
<evidence type="ECO:0000259" key="8">
    <source>
        <dbReference type="PROSITE" id="PS50110"/>
    </source>
</evidence>
<dbReference type="Proteomes" id="UP000485562">
    <property type="component" value="Unassembled WGS sequence"/>
</dbReference>
<feature type="domain" description="OmpR/PhoB-type" evidence="9">
    <location>
        <begin position="132"/>
        <end position="229"/>
    </location>
</feature>